<feature type="compositionally biased region" description="Polar residues" evidence="1">
    <location>
        <begin position="214"/>
        <end position="234"/>
    </location>
</feature>
<gene>
    <name evidence="2" type="ORF">CSIM01_02243</name>
</gene>
<sequence length="803" mass="90247">MIPDPNALWSEGIKSAFLSRYSVVAASSASLDERRIVDNETPRGLMNINCCHVTLRCKTAMPAATRKRPGRPTKSQAAGDGEMAIPTSSIDELPAGTRRSKRLGHVDVEDIRDFEAIRVKRRRRTQKDVEEEDQVDVDHGSDREEGHDEQGDQTTEDGPEVEDEEGTDDHGGSAALPFAAEAPIEPRIVRKRGRPGKIREDLRVDTLRREATNTHRTNASRAGKGQTTQESSRPSRTKETKQSKGFPNADASQATPDPDHDHEPAASAGPRADIYEFASSPPRGSAVAVDLSVSSYEEDESSDSRSDSQDPDNGNGLFVERETQNTDGEGAEQGSGQGSEEGDGDGDDDDDEQLYNDPTIAELPPSAQARGDDAYPGDTDSQMEPHLIEPTQQLRRLVDDMDPLTPDLFPEVDYEYPDDHFIFHKPEEQDRLTAAPVKSPSLKSIEELMNGVGWMRSKDGRAVDLTTGSAQLSQRTQPLWDRIRLLNDFWGGAPRAPLFSKQCDYLHSSDSDAVDARRTFKEVDTLVYKIATKAKKPSPGDESDMPAPRFVKELYESVIPLLVVTLGNVFQKGTEHNTSHYTGSFTKPMLQIMHRLIAWIEKLYYGMLSNLARRRQKEQLLSKKLSRGKLAEYVRGFKRELDATWTKVNHTIQRQRLYEQRFGEKKQKEERERHEYEETRRRQREFCDRRLEERIAAEKARRMAGSPQQSQQSRYERQQAGPLNRHLHTTRRSVDVEPLAWPEADAKWLLQTLSARPDADTQALAMMLERSEDEVIAMISLLKQSARAHAASRGKEVPAFAAT</sequence>
<reference evidence="2 3" key="1">
    <citation type="submission" date="2014-02" db="EMBL/GenBank/DDBJ databases">
        <title>The genome sequence of Colletotrichum simmondsii CBS122122.</title>
        <authorList>
            <person name="Baroncelli R."/>
            <person name="Thon M.R."/>
        </authorList>
    </citation>
    <scope>NUCLEOTIDE SEQUENCE [LARGE SCALE GENOMIC DNA]</scope>
    <source>
        <strain evidence="2 3">CBS122122</strain>
    </source>
</reference>
<feature type="region of interest" description="Disordered" evidence="1">
    <location>
        <begin position="698"/>
        <end position="730"/>
    </location>
</feature>
<protein>
    <submittedName>
        <fullName evidence="2">Uncharacterized protein</fullName>
    </submittedName>
</protein>
<evidence type="ECO:0000256" key="1">
    <source>
        <dbReference type="SAM" id="MobiDB-lite"/>
    </source>
</evidence>
<accession>A0A135SDC6</accession>
<feature type="compositionally biased region" description="Acidic residues" evidence="1">
    <location>
        <begin position="340"/>
        <end position="354"/>
    </location>
</feature>
<organism evidence="2 3">
    <name type="scientific">Colletotrichum simmondsii</name>
    <dbReference type="NCBI Taxonomy" id="703756"/>
    <lineage>
        <taxon>Eukaryota</taxon>
        <taxon>Fungi</taxon>
        <taxon>Dikarya</taxon>
        <taxon>Ascomycota</taxon>
        <taxon>Pezizomycotina</taxon>
        <taxon>Sordariomycetes</taxon>
        <taxon>Hypocreomycetidae</taxon>
        <taxon>Glomerellales</taxon>
        <taxon>Glomerellaceae</taxon>
        <taxon>Colletotrichum</taxon>
        <taxon>Colletotrichum acutatum species complex</taxon>
    </lineage>
</organism>
<name>A0A135SDC6_9PEZI</name>
<proteinExistence type="predicted"/>
<comment type="caution">
    <text evidence="2">The sequence shown here is derived from an EMBL/GenBank/DDBJ whole genome shotgun (WGS) entry which is preliminary data.</text>
</comment>
<dbReference type="Proteomes" id="UP000070328">
    <property type="component" value="Unassembled WGS sequence"/>
</dbReference>
<dbReference type="AlphaFoldDB" id="A0A135SDC6"/>
<keyword evidence="3" id="KW-1185">Reference proteome</keyword>
<feature type="compositionally biased region" description="Basic and acidic residues" evidence="1">
    <location>
        <begin position="197"/>
        <end position="213"/>
    </location>
</feature>
<feature type="compositionally biased region" description="Basic and acidic residues" evidence="1">
    <location>
        <begin position="136"/>
        <end position="150"/>
    </location>
</feature>
<evidence type="ECO:0000313" key="3">
    <source>
        <dbReference type="Proteomes" id="UP000070328"/>
    </source>
</evidence>
<feature type="compositionally biased region" description="Acidic residues" evidence="1">
    <location>
        <begin position="154"/>
        <end position="167"/>
    </location>
</feature>
<evidence type="ECO:0000313" key="2">
    <source>
        <dbReference type="EMBL" id="KXH33908.1"/>
    </source>
</evidence>
<feature type="region of interest" description="Disordered" evidence="1">
    <location>
        <begin position="63"/>
        <end position="98"/>
    </location>
</feature>
<dbReference type="EMBL" id="JFBX01000594">
    <property type="protein sequence ID" value="KXH33908.1"/>
    <property type="molecule type" value="Genomic_DNA"/>
</dbReference>
<dbReference type="OrthoDB" id="5236024at2759"/>
<feature type="region of interest" description="Disordered" evidence="1">
    <location>
        <begin position="122"/>
        <end position="385"/>
    </location>
</feature>